<evidence type="ECO:0000313" key="1">
    <source>
        <dbReference type="EMBL" id="KKN47723.1"/>
    </source>
</evidence>
<accession>A0A0F9U238</accession>
<dbReference type="AlphaFoldDB" id="A0A0F9U238"/>
<proteinExistence type="predicted"/>
<reference evidence="1" key="1">
    <citation type="journal article" date="2015" name="Nature">
        <title>Complex archaea that bridge the gap between prokaryotes and eukaryotes.</title>
        <authorList>
            <person name="Spang A."/>
            <person name="Saw J.H."/>
            <person name="Jorgensen S.L."/>
            <person name="Zaremba-Niedzwiedzka K."/>
            <person name="Martijn J."/>
            <person name="Lind A.E."/>
            <person name="van Eijk R."/>
            <person name="Schleper C."/>
            <person name="Guy L."/>
            <person name="Ettema T.J."/>
        </authorList>
    </citation>
    <scope>NUCLEOTIDE SEQUENCE</scope>
</reference>
<comment type="caution">
    <text evidence="1">The sequence shown here is derived from an EMBL/GenBank/DDBJ whole genome shotgun (WGS) entry which is preliminary data.</text>
</comment>
<name>A0A0F9U238_9ZZZZ</name>
<dbReference type="EMBL" id="LAZR01001261">
    <property type="protein sequence ID" value="KKN47723.1"/>
    <property type="molecule type" value="Genomic_DNA"/>
</dbReference>
<sequence>MYLKERGSNFINRFGCLLLGHGRKTTMTMNYENKHGRWMGDTVYKTICPKCQKAWSKD</sequence>
<protein>
    <submittedName>
        <fullName evidence="1">Uncharacterized protein</fullName>
    </submittedName>
</protein>
<organism evidence="1">
    <name type="scientific">marine sediment metagenome</name>
    <dbReference type="NCBI Taxonomy" id="412755"/>
    <lineage>
        <taxon>unclassified sequences</taxon>
        <taxon>metagenomes</taxon>
        <taxon>ecological metagenomes</taxon>
    </lineage>
</organism>
<gene>
    <name evidence="1" type="ORF">LCGC14_0660460</name>
</gene>